<dbReference type="GO" id="GO:0031124">
    <property type="term" value="P:mRNA 3'-end processing"/>
    <property type="evidence" value="ECO:0007669"/>
    <property type="project" value="InterPro"/>
</dbReference>
<protein>
    <submittedName>
        <fullName evidence="4">Uncharacterized protein LOC110976864 isoform X1</fullName>
    </submittedName>
</protein>
<dbReference type="Gene3D" id="1.25.40.90">
    <property type="match status" value="1"/>
</dbReference>
<feature type="compositionally biased region" description="Polar residues" evidence="1">
    <location>
        <begin position="2666"/>
        <end position="2681"/>
    </location>
</feature>
<feature type="compositionally biased region" description="Basic and acidic residues" evidence="1">
    <location>
        <begin position="282"/>
        <end position="295"/>
    </location>
</feature>
<feature type="compositionally biased region" description="Low complexity" evidence="1">
    <location>
        <begin position="2638"/>
        <end position="2656"/>
    </location>
</feature>
<evidence type="ECO:0000256" key="1">
    <source>
        <dbReference type="SAM" id="MobiDB-lite"/>
    </source>
</evidence>
<dbReference type="CDD" id="cd16982">
    <property type="entry name" value="CID_Pcf11"/>
    <property type="match status" value="1"/>
</dbReference>
<feature type="compositionally biased region" description="Basic and acidic residues" evidence="1">
    <location>
        <begin position="1181"/>
        <end position="1213"/>
    </location>
</feature>
<feature type="compositionally biased region" description="Basic and acidic residues" evidence="1">
    <location>
        <begin position="1111"/>
        <end position="1128"/>
    </location>
</feature>
<feature type="compositionally biased region" description="Basic residues" evidence="1">
    <location>
        <begin position="1234"/>
        <end position="1247"/>
    </location>
</feature>
<feature type="compositionally biased region" description="Basic and acidic residues" evidence="1">
    <location>
        <begin position="1714"/>
        <end position="1757"/>
    </location>
</feature>
<proteinExistence type="predicted"/>
<feature type="domain" description="CID" evidence="2">
    <location>
        <begin position="98"/>
        <end position="226"/>
    </location>
</feature>
<feature type="compositionally biased region" description="Basic and acidic residues" evidence="1">
    <location>
        <begin position="462"/>
        <end position="481"/>
    </location>
</feature>
<dbReference type="GO" id="GO:0005737">
    <property type="term" value="C:cytoplasm"/>
    <property type="evidence" value="ECO:0007669"/>
    <property type="project" value="TreeGrafter"/>
</dbReference>
<dbReference type="InterPro" id="IPR008942">
    <property type="entry name" value="ENTH_VHS"/>
</dbReference>
<feature type="region of interest" description="Disordered" evidence="1">
    <location>
        <begin position="2242"/>
        <end position="2296"/>
    </location>
</feature>
<evidence type="ECO:0000313" key="4">
    <source>
        <dbReference type="RefSeq" id="XP_022086204.1"/>
    </source>
</evidence>
<feature type="compositionally biased region" description="Basic and acidic residues" evidence="1">
    <location>
        <begin position="1532"/>
        <end position="1570"/>
    </location>
</feature>
<dbReference type="GO" id="GO:0003729">
    <property type="term" value="F:mRNA binding"/>
    <property type="evidence" value="ECO:0007669"/>
    <property type="project" value="InterPro"/>
</dbReference>
<evidence type="ECO:0000313" key="3">
    <source>
        <dbReference type="Proteomes" id="UP000694845"/>
    </source>
</evidence>
<evidence type="ECO:0000259" key="2">
    <source>
        <dbReference type="PROSITE" id="PS51391"/>
    </source>
</evidence>
<dbReference type="GO" id="GO:0005849">
    <property type="term" value="C:mRNA cleavage factor complex"/>
    <property type="evidence" value="ECO:0007669"/>
    <property type="project" value="TreeGrafter"/>
</dbReference>
<feature type="compositionally biased region" description="Low complexity" evidence="1">
    <location>
        <begin position="482"/>
        <end position="499"/>
    </location>
</feature>
<dbReference type="SUPFAM" id="SSF48464">
    <property type="entry name" value="ENTH/VHS domain"/>
    <property type="match status" value="1"/>
</dbReference>
<name>A0A8B7XZ74_ACAPL</name>
<feature type="compositionally biased region" description="Basic and acidic residues" evidence="1">
    <location>
        <begin position="1681"/>
        <end position="1697"/>
    </location>
</feature>
<feature type="compositionally biased region" description="Basic and acidic residues" evidence="1">
    <location>
        <begin position="617"/>
        <end position="711"/>
    </location>
</feature>
<feature type="compositionally biased region" description="Basic and acidic residues" evidence="1">
    <location>
        <begin position="926"/>
        <end position="940"/>
    </location>
</feature>
<feature type="compositionally biased region" description="Basic and acidic residues" evidence="1">
    <location>
        <begin position="1585"/>
        <end position="1602"/>
    </location>
</feature>
<dbReference type="InterPro" id="IPR047415">
    <property type="entry name" value="Pcf11_CID"/>
</dbReference>
<feature type="region of interest" description="Disordered" evidence="1">
    <location>
        <begin position="261"/>
        <end position="295"/>
    </location>
</feature>
<feature type="region of interest" description="Disordered" evidence="1">
    <location>
        <begin position="2001"/>
        <end position="2029"/>
    </location>
</feature>
<feature type="compositionally biased region" description="Basic and acidic residues" evidence="1">
    <location>
        <begin position="1347"/>
        <end position="1383"/>
    </location>
</feature>
<feature type="compositionally biased region" description="Polar residues" evidence="1">
    <location>
        <begin position="2253"/>
        <end position="2265"/>
    </location>
</feature>
<feature type="compositionally biased region" description="Basic and acidic residues" evidence="1">
    <location>
        <begin position="562"/>
        <end position="574"/>
    </location>
</feature>
<feature type="compositionally biased region" description="Basic and acidic residues" evidence="1">
    <location>
        <begin position="1451"/>
        <end position="1512"/>
    </location>
</feature>
<dbReference type="OrthoDB" id="343582at2759"/>
<dbReference type="KEGG" id="aplc:110976864"/>
<feature type="compositionally biased region" description="Basic and acidic residues" evidence="1">
    <location>
        <begin position="1011"/>
        <end position="1075"/>
    </location>
</feature>
<feature type="compositionally biased region" description="Polar residues" evidence="1">
    <location>
        <begin position="2717"/>
        <end position="2734"/>
    </location>
</feature>
<accession>A0A8B7XZ74</accession>
<dbReference type="GO" id="GO:0006369">
    <property type="term" value="P:termination of RNA polymerase II transcription"/>
    <property type="evidence" value="ECO:0007669"/>
    <property type="project" value="InterPro"/>
</dbReference>
<feature type="region of interest" description="Disordered" evidence="1">
    <location>
        <begin position="1010"/>
        <end position="1254"/>
    </location>
</feature>
<feature type="compositionally biased region" description="Basic and acidic residues" evidence="1">
    <location>
        <begin position="1651"/>
        <end position="1672"/>
    </location>
</feature>
<dbReference type="SMART" id="SM00582">
    <property type="entry name" value="RPR"/>
    <property type="match status" value="1"/>
</dbReference>
<feature type="compositionally biased region" description="Basic and acidic residues" evidence="1">
    <location>
        <begin position="1087"/>
        <end position="1104"/>
    </location>
</feature>
<dbReference type="InterPro" id="IPR048830">
    <property type="entry name" value="PCF11_helical"/>
</dbReference>
<sequence length="2793" mass="309881">MVLNIILLNSQIGKMTLYCKLFAAELSNQMQRDVYNAFTCAQQIWAAGFSSQAEWWPCHSASPIFQNKIHYFFAISRNLISSSHSRHYIASVHLVFVMAETVKREYETALSDLTFNSKPLISMLTMLAEENVKHAPQIVEVIESRLQKAKPSEKLPVLYLMDSIIKNVKGAYLEAFTPNVVQTFCGVFEKVDEKTRQSLFKLRMTWASYFTHTKLYALDLKVKELDPAWPIVADPTTTSHPAAIHVNPKFIKKPQATVAATKTSQPAATTQATSVQLSGEELAERKKKESERQEMEMRQQLLKKQEQLLQLQQKRLEFELQQTQSKLEEQAMELKQKNEQILLQQQVLQQQQHQAAAAAAAAAATWPGTPQPSLMWPAGHPVLPGQNGPAMILAHDPSIMPMHAKQQQAQHQAQQQAQQQVYLPPPPMPPFGQQMVPPMQSVLPTQQVPPVQQGTQAAPATRDPRIARDPRLARRDPRTRGAADAFPTVPTSTAPTAPAVATVPPVQSTAQGPAMSVAQPLSMSLATSDGVSQAITNQQLKSVVTVAPSQPTPKPTPKLHTKKDDAAKDSKATDSKQPADQLRETKPDAKPKPSDKDLKSEVKPKESKGTDSNTEGQKSKIEGPAKQEKSKDVKSNDRSPRRSSDEKRDLRSDSKNRERGSREPERRTSRDSKKDFDKRDSWPSRDRDSRERDRDYRDRPKERIIGSREPSRIGSSRRKSNRSRSRSRSPVARSRSPRGSDKVRTTTRGAPKADKFGRDLPRPVKETKEEKKPEPASDIRKKDADIRKKDDDSHKKDLDNISNKDIDERVKSQRGSKENVPVVKEENKPALGRSEKRRSPSTTPVKETEKEPESKEDAPSKRPRLEEAPPKKPPLPKKTPDSKDQDSRQKEKTPNPDNRADDKPLRPRPLMELPPPRPFLEPSGRGSDHPLDGLEYEREMISPPGGWRERPLPRRRLSIDPGVRIPKELSLDKHAFILEQAEKQLLSGELTHQQHQELLRELFELHQIQRQQKDDEHMQRHPNDSQFRRHYPDDPRVPHHPRSHTDPRKGGMWPRERDIDHRRSSAQDVDMRVFDPGHPLHAPATKSRGEDPVKPGIKSTDEPLKLPSVDQDDRTRNHVQKDRDDRVKTQLTENEPQRPPLKSILKSGKPTNPPLESPLSPEPEEKCGSDAVVKTVVDAVSETREKDTDQSGKEDQPETVAEDKESDALDESKGTASEVMETKDTEGTEETGKGKGKKKNRKKKKKGSGSEAEVHVEISAFEENLEIKPPVFKENKVQPLMDMDERRNSTDNESANVLPAPFREADDLEDLFPAGKDCDERQGPGRPVNPDRDSMRSREVPLPPREGPSHRDHPPRINQIREDHPRDPRLCKGAPEIELRDNLPRPGPLRDGILGDLPARIPHGEPVPRNHPQRERYFDEVSREGPFRDRPRREGPFWEGPHKDHLLRRSPPREFREGPPREGQLRGGPRDGPFRDCPPRDGPFRNEHGREQPFREGPPREGPFRDCQLRDGLPRHGLFRDILPGWTLYDDDIPREGPYREGHPREGLFREGHPREGLIRGQFRDDPFRDGRHRVGPPRGSFPDDLGREGQFRESPPRDGPFREGPPGEGSFRRRVPREGPYREGLFGDDFEQEVPDRGSPPRKGFFKDGPPFERFRGRLPPHDRPHREGSFREGIPLEGPLRDGPPREGSFRDQFRRSPLRGEQFREGPPARFPRDGPLRDFEEDRDPRRGPPRDRDPRQERYHAQQEEIKPKPLKTDFPGEVPSTIERFEGPQRGGPTREGPGPLLRMKDRDERQLLLLDQKPAEHSLVPLPMETQDEPSISTELSVPLPHSQAQHLPVVNPTLNLPAGLGMPSIGVLPFQVLGGPATSLQGPHPLGLGLVPATSILQGAGLPPMSLSQAGGQRPIMVPGVQAVPQQFPGVIRPTTMSEKEPQQGVLDPRGLPQPGQMAAPGTLNPARMGAPHLMLSENPQGTPPPQQAAPLDVSALFAKLVATGIIPPTRSDSPVVQGTETPPPTVGKEESEPTVAEQNENTFVPELGFYPEELKCRYEGVINRIYTGTQCSSCGMRFVVDEMDRYRKHLDWHFRQNRRDKDGMKAAQNRKWFYEVGQWLDFEEINDMDEERSNFFEAMALQARTDKDGVHCVAVDAGVEGDEMCSLCHEPFEQFFDEDEEVWKLKDAVRFNRRTYHPGCYEDAKDAFLLETPTPGEDGLHTSFDAMVSPLSAYSQRSASLGIQLESPEKLTGAPKDNNNEPSGQTITQLQSAYPKREVGNDVNVPTAPPQSTDQPKNTESQQVDVAAVVPVSTDQSLGPQSVVTAVVPASTDQPVGTQSVVTAVVPASTNQPLGTQSVVTAVVPASTDQPVGTQSVVTAVVSASTDQPVGTQSVVTAVVPASTDQPVGTHNVVEAVVPASTDKLVGPQSVAAAAVPTLTDQPVGSQIVVAAVVPASTEQPVGPQSVVAAVVPASTDQPVGSQSVVAAVVPESTDQLVGPQNDSSTGIEQSADLHVNSQTTARTEGADQPMETSVIAEPTVLVKQELIETGVDSGVKMECLVDPEVKMEVDEPEARANSYPQSVEAAEKMEVDDAQAVPQDSAIVENVPAAESTSETASSAETVVKEEPVDNVGQPETAPESALETTVEAAARPEAVEPSPSEFFPSLMPEQSPASTGAASEPPSTKLLSKIEPRDVQKGACDEAKPGQERETSVSSDPACKAKTQQSQPEAKAPSTSQKEAGTDAKESTDSVAKPSQTDSDKQSLSKTTAVNEVQNIQAISVIGRARVDTQRRRDMFYR</sequence>
<feature type="compositionally biased region" description="Basic and acidic residues" evidence="1">
    <location>
        <begin position="1402"/>
        <end position="1444"/>
    </location>
</feature>
<dbReference type="PROSITE" id="PS51391">
    <property type="entry name" value="CID"/>
    <property type="match status" value="1"/>
</dbReference>
<reference evidence="4" key="1">
    <citation type="submission" date="2025-08" db="UniProtKB">
        <authorList>
            <consortium name="RefSeq"/>
        </authorList>
    </citation>
    <scope>IDENTIFICATION</scope>
</reference>
<feature type="compositionally biased region" description="Polar residues" evidence="1">
    <location>
        <begin position="2003"/>
        <end position="2013"/>
    </location>
</feature>
<feature type="compositionally biased region" description="Polar residues" evidence="1">
    <location>
        <begin position="2283"/>
        <end position="2296"/>
    </location>
</feature>
<dbReference type="GeneID" id="110976864"/>
<feature type="compositionally biased region" description="Basic and acidic residues" evidence="1">
    <location>
        <begin position="2683"/>
        <end position="2706"/>
    </location>
</feature>
<dbReference type="Proteomes" id="UP000694845">
    <property type="component" value="Unplaced"/>
</dbReference>
<feature type="compositionally biased region" description="Basic and acidic residues" evidence="1">
    <location>
        <begin position="1316"/>
        <end position="1339"/>
    </location>
</feature>
<dbReference type="GO" id="GO:0000993">
    <property type="term" value="F:RNA polymerase II complex binding"/>
    <property type="evidence" value="ECO:0007669"/>
    <property type="project" value="InterPro"/>
</dbReference>
<dbReference type="CTD" id="51585"/>
<feature type="compositionally biased region" description="Low complexity" evidence="1">
    <location>
        <begin position="261"/>
        <end position="274"/>
    </location>
</feature>
<feature type="compositionally biased region" description="Basic and acidic residues" evidence="1">
    <location>
        <begin position="581"/>
        <end position="609"/>
    </location>
</feature>
<feature type="region of interest" description="Disordered" evidence="1">
    <location>
        <begin position="542"/>
        <end position="957"/>
    </location>
</feature>
<feature type="compositionally biased region" description="Basic and acidic residues" evidence="1">
    <location>
        <begin position="846"/>
        <end position="870"/>
    </location>
</feature>
<feature type="compositionally biased region" description="Low complexity" evidence="1">
    <location>
        <begin position="2603"/>
        <end position="2616"/>
    </location>
</feature>
<feature type="compositionally biased region" description="Basic residues" evidence="1">
    <location>
        <begin position="715"/>
        <end position="727"/>
    </location>
</feature>
<dbReference type="InterPro" id="IPR006569">
    <property type="entry name" value="CID_dom"/>
</dbReference>
<dbReference type="Pfam" id="PF20845">
    <property type="entry name" value="Pcf11_helical"/>
    <property type="match status" value="1"/>
</dbReference>
<feature type="region of interest" description="Disordered" evidence="1">
    <location>
        <begin position="2562"/>
        <end position="2767"/>
    </location>
</feature>
<feature type="compositionally biased region" description="Basic and acidic residues" evidence="1">
    <location>
        <begin position="751"/>
        <end position="838"/>
    </location>
</feature>
<feature type="region of interest" description="Disordered" evidence="1">
    <location>
        <begin position="452"/>
        <end position="499"/>
    </location>
</feature>
<feature type="region of interest" description="Disordered" evidence="1">
    <location>
        <begin position="1530"/>
        <end position="1788"/>
    </location>
</feature>
<feature type="region of interest" description="Disordered" evidence="1">
    <location>
        <begin position="1273"/>
        <end position="1512"/>
    </location>
</feature>
<dbReference type="Pfam" id="PF04818">
    <property type="entry name" value="CID"/>
    <property type="match status" value="1"/>
</dbReference>
<gene>
    <name evidence="4" type="primary">LOC110976864</name>
</gene>
<feature type="compositionally biased region" description="Low complexity" evidence="1">
    <location>
        <begin position="452"/>
        <end position="461"/>
    </location>
</feature>
<feature type="compositionally biased region" description="Basic and acidic residues" evidence="1">
    <location>
        <begin position="878"/>
        <end position="905"/>
    </location>
</feature>
<feature type="compositionally biased region" description="Basic and acidic residues" evidence="1">
    <location>
        <begin position="1220"/>
        <end position="1233"/>
    </location>
</feature>
<dbReference type="RefSeq" id="XP_022086204.1">
    <property type="nucleotide sequence ID" value="XM_022230512.1"/>
</dbReference>
<dbReference type="InterPro" id="IPR045154">
    <property type="entry name" value="PCF11-like"/>
</dbReference>
<feature type="compositionally biased region" description="Polar residues" evidence="1">
    <location>
        <begin position="2489"/>
        <end position="2502"/>
    </location>
</feature>
<dbReference type="PANTHER" id="PTHR15921:SF3">
    <property type="entry name" value="PRE-MRNA CLEAVAGE COMPLEX 2 PROTEIN PCF11"/>
    <property type="match status" value="1"/>
</dbReference>
<keyword evidence="3" id="KW-1185">Reference proteome</keyword>
<dbReference type="PANTHER" id="PTHR15921">
    <property type="entry name" value="PRE-MRNA CLEAVAGE COMPLEX II"/>
    <property type="match status" value="1"/>
</dbReference>
<feature type="region of interest" description="Disordered" evidence="1">
    <location>
        <begin position="2489"/>
        <end position="2508"/>
    </location>
</feature>
<organism evidence="3 4">
    <name type="scientific">Acanthaster planci</name>
    <name type="common">Crown-of-thorns starfish</name>
    <dbReference type="NCBI Taxonomy" id="133434"/>
    <lineage>
        <taxon>Eukaryota</taxon>
        <taxon>Metazoa</taxon>
        <taxon>Echinodermata</taxon>
        <taxon>Eleutherozoa</taxon>
        <taxon>Asterozoa</taxon>
        <taxon>Asteroidea</taxon>
        <taxon>Valvatacea</taxon>
        <taxon>Valvatida</taxon>
        <taxon>Acanthasteridae</taxon>
        <taxon>Acanthaster</taxon>
    </lineage>
</organism>